<evidence type="ECO:0000256" key="1">
    <source>
        <dbReference type="ARBA" id="ARBA00011073"/>
    </source>
</evidence>
<keyword evidence="2 5" id="KW-0645">Protease</keyword>
<evidence type="ECO:0000256" key="2">
    <source>
        <dbReference type="ARBA" id="ARBA00022670"/>
    </source>
</evidence>
<evidence type="ECO:0000313" key="9">
    <source>
        <dbReference type="EMBL" id="GLI65864.1"/>
    </source>
</evidence>
<feature type="region of interest" description="Disordered" evidence="6">
    <location>
        <begin position="219"/>
        <end position="262"/>
    </location>
</feature>
<evidence type="ECO:0000256" key="4">
    <source>
        <dbReference type="ARBA" id="ARBA00022825"/>
    </source>
</evidence>
<dbReference type="InterPro" id="IPR000209">
    <property type="entry name" value="Peptidase_S8/S53_dom"/>
</dbReference>
<dbReference type="InterPro" id="IPR022398">
    <property type="entry name" value="Peptidase_S8_His-AS"/>
</dbReference>
<dbReference type="Gene3D" id="2.60.120.380">
    <property type="match status" value="1"/>
</dbReference>
<feature type="compositionally biased region" description="Pro residues" evidence="6">
    <location>
        <begin position="2258"/>
        <end position="2299"/>
    </location>
</feature>
<feature type="active site" description="Charge relay system" evidence="5">
    <location>
        <position position="457"/>
    </location>
</feature>
<dbReference type="InterPro" id="IPR051048">
    <property type="entry name" value="Peptidase_S8/S53_subtilisin"/>
</dbReference>
<dbReference type="PRINTS" id="PR00723">
    <property type="entry name" value="SUBTILISIN"/>
</dbReference>
<organism evidence="9 10">
    <name type="scientific">Volvox africanus</name>
    <dbReference type="NCBI Taxonomy" id="51714"/>
    <lineage>
        <taxon>Eukaryota</taxon>
        <taxon>Viridiplantae</taxon>
        <taxon>Chlorophyta</taxon>
        <taxon>core chlorophytes</taxon>
        <taxon>Chlorophyceae</taxon>
        <taxon>CS clade</taxon>
        <taxon>Chlamydomonadales</taxon>
        <taxon>Volvocaceae</taxon>
        <taxon>Volvox</taxon>
    </lineage>
</organism>
<comment type="caution">
    <text evidence="9">The sequence shown here is derived from an EMBL/GenBank/DDBJ whole genome shotgun (WGS) entry which is preliminary data.</text>
</comment>
<dbReference type="SUPFAM" id="SSF49785">
    <property type="entry name" value="Galactose-binding domain-like"/>
    <property type="match status" value="1"/>
</dbReference>
<dbReference type="InterPro" id="IPR015500">
    <property type="entry name" value="Peptidase_S8_subtilisin-rel"/>
</dbReference>
<dbReference type="PROSITE" id="PS51892">
    <property type="entry name" value="SUBTILASE"/>
    <property type="match status" value="1"/>
</dbReference>
<proteinExistence type="inferred from homology"/>
<dbReference type="InterPro" id="IPR023828">
    <property type="entry name" value="Peptidase_S8_Ser-AS"/>
</dbReference>
<keyword evidence="7" id="KW-1133">Transmembrane helix</keyword>
<evidence type="ECO:0000256" key="6">
    <source>
        <dbReference type="SAM" id="MobiDB-lite"/>
    </source>
</evidence>
<dbReference type="Proteomes" id="UP001165090">
    <property type="component" value="Unassembled WGS sequence"/>
</dbReference>
<dbReference type="Pfam" id="PF00082">
    <property type="entry name" value="Peptidase_S8"/>
    <property type="match status" value="1"/>
</dbReference>
<evidence type="ECO:0000256" key="5">
    <source>
        <dbReference type="PROSITE-ProRule" id="PRU01240"/>
    </source>
</evidence>
<feature type="region of interest" description="Disordered" evidence="6">
    <location>
        <begin position="2006"/>
        <end position="2027"/>
    </location>
</feature>
<gene>
    <name evidence="9" type="ORF">VaNZ11_009496</name>
</gene>
<feature type="region of interest" description="Disordered" evidence="6">
    <location>
        <begin position="2185"/>
        <end position="2382"/>
    </location>
</feature>
<keyword evidence="10" id="KW-1185">Reference proteome</keyword>
<evidence type="ECO:0000256" key="3">
    <source>
        <dbReference type="ARBA" id="ARBA00022801"/>
    </source>
</evidence>
<evidence type="ECO:0000259" key="8">
    <source>
        <dbReference type="Pfam" id="PF00082"/>
    </source>
</evidence>
<feature type="compositionally biased region" description="Polar residues" evidence="6">
    <location>
        <begin position="2345"/>
        <end position="2382"/>
    </location>
</feature>
<feature type="compositionally biased region" description="Pro residues" evidence="6">
    <location>
        <begin position="2241"/>
        <end position="2250"/>
    </location>
</feature>
<sequence length="2447" mass="259829">MTYMFISCVNSQMKRNTFYWHRKRGDGMLLITWLVLANAANSVLCDGVVHLRSRKVELRRVSTAPSSFQVLFDSGQQESEGQQSSVVASTNPMVYVHDQGDLGKNGKDGNDPAAASALPAAVVASSGPVVGEEPNLYFAQYREGIGESLRDDLASQGCSVVSYIPNNTLLVYGPYSFVLRAAARRDAFMGEYDFDLKYTSDLDRLKSIFSSAKRRRQRQLGIVNDGSPTTRGFEANDDVAANGGDASGGSGGGGGNGATGATEVQHPILGHIRTWTVYDRRRSSNSSSGGSNSAERALLAGSNTTVGASSTNSTAAAISLYGVNVYIVPIFQPEAVRYLVLKSWVPQLVNMLGRSAETKDPCRPRTLDKALYDSFAPRLEAYFCAEDFEKAITWLSKKPQVTWLELLLKMRTSNAAGGWLSQTGDLDTARYYNLTGDLRPYWKAGVMGNGTLVGVSDTGIDMSHCLFVDDNFDPASLQSQLRGSPLKWTLPSHRKVVQYAITNLASNPSDFYGDMMGGHGTHVCGTVAGARGLSDSALPYIDTGAAPAAKISFLDLAYPYSSDLYVPDIETVLLPTHYTAGARITSDSWGSVGATGVRYDATSMGYDLFAWRNPQVLSVVAAGNSGSSGFMATIGSPGTAKNILSVGASTNHPKNVTAFGDQSISLFLYEDGNGITQQSAFWPEDGEGTYTNRWRLLLQNKEVPVILANPIGACSPLVGNYTAKVVVVDFGSSSCADYMRALNTAYSKAVAAIYIRSDDEFADEAFSTSIAFDSYTIMFSLVTKGHGQYLKAVMQNSANSNFHLTYLSYPAVNIGVDSVAYFSSYGPLPDGRIKPEIVAPGSWVTSASAGNGVTAGANSQSCSSMTATYQGTSMAAPMVAGHLALLRQYFKDGFYPDGDRNLMTATAFEPSGMLVKATTIAGAKSLKGGFTRAAGIILDNPPDGYQGWGRLDLSGCLPLPRLTSPNMRIQVADMGQIAQGETVYLEGIKATGTGPIVAALVWHDYPAAPYASTVLMNDLDFKYSINQGPLLQTREDHVNNVERIELSSLTSGDSVTLVVSGTKIVHGLMGTGSDAALPQRWAVAVVGHFRGTLRTQLNPGYARPQRFQPFIDNGSTVWDYEVRQLSGSPAGCVAIEPGSIVPAWTSNCGRAFTKFVIFEEADNSTGGYVYVVKDYLGRCLTLAADRKNMTFSTCGSDMDQRLALFRNTAYTEKTALKLVPRPLLGTAGSDRECLSQVISPVSGSSGLQTATCSENDIRQTFELQPFLITAPPLPPWPPSSPQKPSSPPLPPPPPPSPSPPSPPVMPHLRFQASWALGTEPNIDDLDLLVAWNSGGAEYLITFGSTNIRGGVYEGDNTGFNPRRNWEAVSWSTIPLPPDNATYRICLAIYQNKGYAYNVTLTAAVGGFVVKTVLKSIGPILNSNRRTCFRSTPTYIDSFTYPPVLASSPPQTPSPSPSSLLTPSLPLSPSPLPPSPLPPSPLPPSPLPPSPLSPSPLPPSPLPPSPLPPSPLPPSPLPPSPLPPSPLPPSPLSPSPLSPPPRPPSPRPPSPLPPSPLPPSPLPPPPLPPSPHPSPLPPSPRPSSPLPPSPLPPSPRPPPPRPPSPRPPSPRPPSPLPPSPRPPSPRPPSPRPPSPRPPSPRPPSPRPPSPRPPSPLPPSPLPPSPLPPSPLPPSPLPPSPLPPSPLPPSPLPPSPLPPSPLPPSPLPPSPLPPSPLPPSPLPPSPLPPSPLPPSPLPPSPLPPSPLPPSPLPPSPLPPSPLPPSPLPSSPLPPSPLPPSLTPPPLLPLRPPPRTPSSKPPSPLPPHPLPLAPVLPSTLPPVRSPPYLPAPVPSQSLLPALPPIPRPPSPLSLPSLSPPDVPPPWLRFVASWSVAGVPSTDNLDLMVSWTFDGTTYSITKDSQRLRGGVYEGDNTARDPYRSWEAIVWNDSALAPDKTRFRACLKWFRGGPSYNVSLKVDVRGKNMLSTSALCDTSLFLVENRIISCNISSPGFLGSFVYPPSIPPSPGPPMLNPPQPPRKPPLFPPSPLSPPSPTLRLPWLRFKIEWFARPQPSNNNLDIVVTWISPNGVEKSIGSFSPSVEGGRYEGDNFPPFTAGTNFEAVSWNDSAAPPSPALYHVCARWNSTGPAYDINLTVVVAGDAIFNYSRKWETAQPSTSVCTNNSRGFMRSINYPIRPSIAALSPPMPSVWPQSKTTSSPFFPSPPPPTLQRQAILPKPTSPPPTPPQPPRPPLPPSSALKPVRPPPRPLSPPKSSSAPPTSPARRPMPPLPPPPLRPAPLSSPPSPPLHPPTPTASPSRPPRAQSSLSNPPLPLPTPPAPTLHPKPPFPHPLTPLWPLPPPLAASVVSSRSSTTKEATSTDTVATGVSLSSGDSVRQTGASTSQLSGSNLVDAVAYPSNFPTAEDDGHTFPVAAVTAGGASAVLVVVSVIAVLVIRQAHLKRLRVVPM</sequence>
<evidence type="ECO:0000313" key="10">
    <source>
        <dbReference type="Proteomes" id="UP001165090"/>
    </source>
</evidence>
<feature type="compositionally biased region" description="Pro residues" evidence="6">
    <location>
        <begin position="2309"/>
        <end position="2341"/>
    </location>
</feature>
<feature type="domain" description="Peptidase S8/S53" evidence="8">
    <location>
        <begin position="448"/>
        <end position="924"/>
    </location>
</feature>
<feature type="transmembrane region" description="Helical" evidence="7">
    <location>
        <begin position="2409"/>
        <end position="2434"/>
    </location>
</feature>
<feature type="compositionally biased region" description="Pro residues" evidence="6">
    <location>
        <begin position="2217"/>
        <end position="2234"/>
    </location>
</feature>
<dbReference type="Gene3D" id="3.40.50.200">
    <property type="entry name" value="Peptidase S8/S53 domain"/>
    <property type="match status" value="2"/>
</dbReference>
<accession>A0ABQ5S7V7</accession>
<dbReference type="InterPro" id="IPR036852">
    <property type="entry name" value="Peptidase_S8/S53_dom_sf"/>
</dbReference>
<reference evidence="9 10" key="1">
    <citation type="journal article" date="2023" name="IScience">
        <title>Expanded male sex-determining region conserved during the evolution of homothallism in the green alga Volvox.</title>
        <authorList>
            <person name="Yamamoto K."/>
            <person name="Matsuzaki R."/>
            <person name="Mahakham W."/>
            <person name="Heman W."/>
            <person name="Sekimoto H."/>
            <person name="Kawachi M."/>
            <person name="Minakuchi Y."/>
            <person name="Toyoda A."/>
            <person name="Nozaki H."/>
        </authorList>
    </citation>
    <scope>NUCLEOTIDE SEQUENCE [LARGE SCALE GENOMIC DNA]</scope>
    <source>
        <strain evidence="9 10">NIES-4468</strain>
    </source>
</reference>
<feature type="region of interest" description="Disordered" evidence="6">
    <location>
        <begin position="1272"/>
        <end position="1305"/>
    </location>
</feature>
<dbReference type="EMBL" id="BSDZ01000026">
    <property type="protein sequence ID" value="GLI65864.1"/>
    <property type="molecule type" value="Genomic_DNA"/>
</dbReference>
<keyword evidence="3 5" id="KW-0378">Hydrolase</keyword>
<evidence type="ECO:0000256" key="7">
    <source>
        <dbReference type="SAM" id="Phobius"/>
    </source>
</evidence>
<dbReference type="PANTHER" id="PTHR43399">
    <property type="entry name" value="SUBTILISIN-RELATED"/>
    <property type="match status" value="1"/>
</dbReference>
<feature type="region of interest" description="Disordered" evidence="6">
    <location>
        <begin position="1445"/>
        <end position="1815"/>
    </location>
</feature>
<feature type="compositionally biased region" description="Pro residues" evidence="6">
    <location>
        <begin position="1465"/>
        <end position="1815"/>
    </location>
</feature>
<dbReference type="InterPro" id="IPR034058">
    <property type="entry name" value="TagA/B/C/D_pept_dom"/>
</dbReference>
<feature type="active site" description="Charge relay system" evidence="5">
    <location>
        <position position="873"/>
    </location>
</feature>
<feature type="compositionally biased region" description="Gly residues" evidence="6">
    <location>
        <begin position="245"/>
        <end position="258"/>
    </location>
</feature>
<dbReference type="PROSITE" id="PS00137">
    <property type="entry name" value="SUBTILASE_HIS"/>
    <property type="match status" value="1"/>
</dbReference>
<dbReference type="CDD" id="cd04842">
    <property type="entry name" value="Peptidases_S8_Kp43_protease"/>
    <property type="match status" value="1"/>
</dbReference>
<comment type="similarity">
    <text evidence="1 5">Belongs to the peptidase S8 family.</text>
</comment>
<keyword evidence="7" id="KW-0812">Transmembrane</keyword>
<name>A0ABQ5S7V7_9CHLO</name>
<dbReference type="PANTHER" id="PTHR43399:SF4">
    <property type="entry name" value="CELL WALL-ASSOCIATED PROTEASE"/>
    <property type="match status" value="1"/>
</dbReference>
<keyword evidence="4 5" id="KW-0720">Serine protease</keyword>
<dbReference type="InterPro" id="IPR008979">
    <property type="entry name" value="Galactose-bd-like_sf"/>
</dbReference>
<protein>
    <recommendedName>
        <fullName evidence="8">Peptidase S8/S53 domain-containing protein</fullName>
    </recommendedName>
</protein>
<feature type="active site" description="Charge relay system" evidence="5">
    <location>
        <position position="519"/>
    </location>
</feature>
<dbReference type="SUPFAM" id="SSF52743">
    <property type="entry name" value="Subtilisin-like"/>
    <property type="match status" value="1"/>
</dbReference>
<dbReference type="PROSITE" id="PS00138">
    <property type="entry name" value="SUBTILASE_SER"/>
    <property type="match status" value="1"/>
</dbReference>
<keyword evidence="7" id="KW-0472">Membrane</keyword>